<evidence type="ECO:0000313" key="2">
    <source>
        <dbReference type="Proteomes" id="UP001595884"/>
    </source>
</evidence>
<name>A0ABV9MLM0_9MICC</name>
<sequence length="173" mass="19489">MTNEWFDRPGGEPVELKESDPLWPLVAAEWTNRTQSAIVPTVARIEHVGSTSIPGLIAKPVLDLQVSVPDINDESEYRPGLESLGLVLRQREPDHRFFRPPAGEPRLVHVHVCEEGSVWEHDVLRFRDRLRADPNLAAEYATLKLGLADRFGTDRLSYNNGKAQFISRVIASE</sequence>
<dbReference type="RefSeq" id="WP_346059384.1">
    <property type="nucleotide sequence ID" value="NZ_BAAAVQ010000043.1"/>
</dbReference>
<protein>
    <submittedName>
        <fullName evidence="1">GrpB family protein</fullName>
    </submittedName>
</protein>
<proteinExistence type="predicted"/>
<reference evidence="2" key="1">
    <citation type="journal article" date="2019" name="Int. J. Syst. Evol. Microbiol.">
        <title>The Global Catalogue of Microorganisms (GCM) 10K type strain sequencing project: providing services to taxonomists for standard genome sequencing and annotation.</title>
        <authorList>
            <consortium name="The Broad Institute Genomics Platform"/>
            <consortium name="The Broad Institute Genome Sequencing Center for Infectious Disease"/>
            <person name="Wu L."/>
            <person name="Ma J."/>
        </authorList>
    </citation>
    <scope>NUCLEOTIDE SEQUENCE [LARGE SCALE GENOMIC DNA]</scope>
    <source>
        <strain evidence="2">CGMCC 1.12849</strain>
    </source>
</reference>
<accession>A0ABV9MLM0</accession>
<evidence type="ECO:0000313" key="1">
    <source>
        <dbReference type="EMBL" id="MFC4716111.1"/>
    </source>
</evidence>
<dbReference type="Pfam" id="PF04229">
    <property type="entry name" value="GrpB"/>
    <property type="match status" value="1"/>
</dbReference>
<dbReference type="Gene3D" id="3.30.460.10">
    <property type="entry name" value="Beta Polymerase, domain 2"/>
    <property type="match status" value="1"/>
</dbReference>
<organism evidence="1 2">
    <name type="scientific">Glutamicibacter bergerei</name>
    <dbReference type="NCBI Taxonomy" id="256702"/>
    <lineage>
        <taxon>Bacteria</taxon>
        <taxon>Bacillati</taxon>
        <taxon>Actinomycetota</taxon>
        <taxon>Actinomycetes</taxon>
        <taxon>Micrococcales</taxon>
        <taxon>Micrococcaceae</taxon>
        <taxon>Glutamicibacter</taxon>
    </lineage>
</organism>
<dbReference type="EMBL" id="JBHSHE010000032">
    <property type="protein sequence ID" value="MFC4716111.1"/>
    <property type="molecule type" value="Genomic_DNA"/>
</dbReference>
<dbReference type="InterPro" id="IPR007344">
    <property type="entry name" value="GrpB/CoaE"/>
</dbReference>
<dbReference type="PANTHER" id="PTHR34822">
    <property type="entry name" value="GRPB DOMAIN PROTEIN (AFU_ORTHOLOGUE AFUA_1G01530)"/>
    <property type="match status" value="1"/>
</dbReference>
<dbReference type="PANTHER" id="PTHR34822:SF1">
    <property type="entry name" value="GRPB FAMILY PROTEIN"/>
    <property type="match status" value="1"/>
</dbReference>
<dbReference type="SUPFAM" id="SSF81301">
    <property type="entry name" value="Nucleotidyltransferase"/>
    <property type="match status" value="1"/>
</dbReference>
<dbReference type="Proteomes" id="UP001595884">
    <property type="component" value="Unassembled WGS sequence"/>
</dbReference>
<gene>
    <name evidence="1" type="ORF">ACFO7V_08155</name>
</gene>
<keyword evidence="2" id="KW-1185">Reference proteome</keyword>
<dbReference type="InterPro" id="IPR043519">
    <property type="entry name" value="NT_sf"/>
</dbReference>
<comment type="caution">
    <text evidence="1">The sequence shown here is derived from an EMBL/GenBank/DDBJ whole genome shotgun (WGS) entry which is preliminary data.</text>
</comment>